<protein>
    <recommendedName>
        <fullName evidence="4">TIGR00341 family protein</fullName>
    </recommendedName>
</protein>
<dbReference type="RefSeq" id="WP_188512643.1">
    <property type="nucleotide sequence ID" value="NZ_BMGD01000001.1"/>
</dbReference>
<feature type="transmembrane region" description="Helical" evidence="1">
    <location>
        <begin position="121"/>
        <end position="141"/>
    </location>
</feature>
<keyword evidence="1" id="KW-1133">Transmembrane helix</keyword>
<dbReference type="Pfam" id="PF04087">
    <property type="entry name" value="DUF389"/>
    <property type="match status" value="1"/>
</dbReference>
<evidence type="ECO:0000313" key="3">
    <source>
        <dbReference type="Proteomes" id="UP000614261"/>
    </source>
</evidence>
<accession>A0ABQ1IU47</accession>
<feature type="transmembrane region" description="Helical" evidence="1">
    <location>
        <begin position="156"/>
        <end position="174"/>
    </location>
</feature>
<dbReference type="PANTHER" id="PTHR20992">
    <property type="entry name" value="AT15442P-RELATED"/>
    <property type="match status" value="1"/>
</dbReference>
<name>A0ABQ1IU47_9SPHN</name>
<keyword evidence="1" id="KW-0812">Transmembrane</keyword>
<feature type="transmembrane region" description="Helical" evidence="1">
    <location>
        <begin position="86"/>
        <end position="109"/>
    </location>
</feature>
<evidence type="ECO:0000256" key="1">
    <source>
        <dbReference type="SAM" id="Phobius"/>
    </source>
</evidence>
<sequence length="514" mass="54326">MTDQPAQTGAAQKFRGRANSLGGFAARVAGPLGTWWRGSVIPSIEHRAVIAKVDDESGLTPRYAFMILMSAGIAVLGLLLSSPAVVIGAMLISPLMGPIIGLGFGLAMVDGNEIRRTAISLGAGVLLAVFFTALVVFFSPIKDITPEIAARTRPNLFDLLVALFSALAGAYAMIRGREGTIVGVAIATALMPPLATVGFGLATLNSTVFFGALMLFVTNLMTIAIAAAVMARLYGFGPKLTSRQSGVQAAIITTVFLALAIPLGYSLSQIAWEARAQRQTRDMLADQFPPQAKIDQLEIDFSSDPLTIRATILTPQIRAKAAERGEALLATTLGRPVKLSLDQFRVGTAAGDAEAAQLASASAREQASKERATIALVGRELAILAGVSPDAVLVDREKRLAQVRASPLPGATLATYRALEQRLSQAEPQWQMQLIPPPLALPLISFDDDEPDAVGVQNLALVTWAARRTGLSLTVQGAGNRADYVLTKLREAGIQAETNGSRNSDGPIRIDWAL</sequence>
<dbReference type="PANTHER" id="PTHR20992:SF9">
    <property type="entry name" value="AT15442P-RELATED"/>
    <property type="match status" value="1"/>
</dbReference>
<organism evidence="2 3">
    <name type="scientific">Blastomonas aquatica</name>
    <dbReference type="NCBI Taxonomy" id="1510276"/>
    <lineage>
        <taxon>Bacteria</taxon>
        <taxon>Pseudomonadati</taxon>
        <taxon>Pseudomonadota</taxon>
        <taxon>Alphaproteobacteria</taxon>
        <taxon>Sphingomonadales</taxon>
        <taxon>Sphingomonadaceae</taxon>
        <taxon>Blastomonas</taxon>
    </lineage>
</organism>
<evidence type="ECO:0008006" key="4">
    <source>
        <dbReference type="Google" id="ProtNLM"/>
    </source>
</evidence>
<comment type="caution">
    <text evidence="2">The sequence shown here is derived from an EMBL/GenBank/DDBJ whole genome shotgun (WGS) entry which is preliminary data.</text>
</comment>
<gene>
    <name evidence="2" type="ORF">GCM10010833_03590</name>
</gene>
<proteinExistence type="predicted"/>
<dbReference type="Proteomes" id="UP000614261">
    <property type="component" value="Unassembled WGS sequence"/>
</dbReference>
<feature type="transmembrane region" description="Helical" evidence="1">
    <location>
        <begin position="246"/>
        <end position="265"/>
    </location>
</feature>
<feature type="transmembrane region" description="Helical" evidence="1">
    <location>
        <begin position="181"/>
        <end position="202"/>
    </location>
</feature>
<reference evidence="3" key="1">
    <citation type="journal article" date="2019" name="Int. J. Syst. Evol. Microbiol.">
        <title>The Global Catalogue of Microorganisms (GCM) 10K type strain sequencing project: providing services to taxonomists for standard genome sequencing and annotation.</title>
        <authorList>
            <consortium name="The Broad Institute Genomics Platform"/>
            <consortium name="The Broad Institute Genome Sequencing Center for Infectious Disease"/>
            <person name="Wu L."/>
            <person name="Ma J."/>
        </authorList>
    </citation>
    <scope>NUCLEOTIDE SEQUENCE [LARGE SCALE GENOMIC DNA]</scope>
    <source>
        <strain evidence="3">CGMCC 1.12851</strain>
    </source>
</reference>
<feature type="transmembrane region" description="Helical" evidence="1">
    <location>
        <begin position="63"/>
        <end position="80"/>
    </location>
</feature>
<feature type="transmembrane region" description="Helical" evidence="1">
    <location>
        <begin position="208"/>
        <end position="234"/>
    </location>
</feature>
<keyword evidence="1" id="KW-0472">Membrane</keyword>
<dbReference type="InterPro" id="IPR005240">
    <property type="entry name" value="DUF389"/>
</dbReference>
<evidence type="ECO:0000313" key="2">
    <source>
        <dbReference type="EMBL" id="GGB52126.1"/>
    </source>
</evidence>
<dbReference type="EMBL" id="BMGD01000001">
    <property type="protein sequence ID" value="GGB52126.1"/>
    <property type="molecule type" value="Genomic_DNA"/>
</dbReference>
<keyword evidence="3" id="KW-1185">Reference proteome</keyword>